<protein>
    <submittedName>
        <fullName evidence="1">Uncharacterized protein</fullName>
    </submittedName>
</protein>
<reference evidence="1" key="2">
    <citation type="submission" date="2021-08" db="EMBL/GenBank/DDBJ databases">
        <authorList>
            <person name="Tani A."/>
            <person name="Ola A."/>
            <person name="Ogura Y."/>
            <person name="Katsura K."/>
            <person name="Hayashi T."/>
        </authorList>
    </citation>
    <scope>NUCLEOTIDE SEQUENCE</scope>
    <source>
        <strain evidence="1">DSM 16372</strain>
    </source>
</reference>
<keyword evidence="2" id="KW-1185">Reference proteome</keyword>
<evidence type="ECO:0000313" key="1">
    <source>
        <dbReference type="EMBL" id="GJD86912.1"/>
    </source>
</evidence>
<dbReference type="EMBL" id="BPQO01000001">
    <property type="protein sequence ID" value="GJD86912.1"/>
    <property type="molecule type" value="Genomic_DNA"/>
</dbReference>
<sequence length="61" mass="6847">MDNMAWARDHCGGLLRIIVAIARDRNAEPRSIQECFPSKMSMRLTHLDTESGAFRAEAEGL</sequence>
<dbReference type="Proteomes" id="UP001055247">
    <property type="component" value="Unassembled WGS sequence"/>
</dbReference>
<reference evidence="1" key="1">
    <citation type="journal article" date="2016" name="Front. Microbiol.">
        <title>Genome Sequence of the Piezophilic, Mesophilic Sulfate-Reducing Bacterium Desulfovibrio indicus J2T.</title>
        <authorList>
            <person name="Cao J."/>
            <person name="Maignien L."/>
            <person name="Shao Z."/>
            <person name="Alain K."/>
            <person name="Jebbar M."/>
        </authorList>
    </citation>
    <scope>NUCLEOTIDE SEQUENCE</scope>
    <source>
        <strain evidence="1">DSM 16372</strain>
    </source>
</reference>
<proteinExistence type="predicted"/>
<name>A0AAV4ZF69_9HYPH</name>
<gene>
    <name evidence="1" type="ORF">BHAOGJBA_0410</name>
</gene>
<organism evidence="1 2">
    <name type="scientific">Methylobacterium hispanicum</name>
    <dbReference type="NCBI Taxonomy" id="270350"/>
    <lineage>
        <taxon>Bacteria</taxon>
        <taxon>Pseudomonadati</taxon>
        <taxon>Pseudomonadota</taxon>
        <taxon>Alphaproteobacteria</taxon>
        <taxon>Hyphomicrobiales</taxon>
        <taxon>Methylobacteriaceae</taxon>
        <taxon>Methylobacterium</taxon>
    </lineage>
</organism>
<dbReference type="AlphaFoldDB" id="A0AAV4ZF69"/>
<accession>A0AAV4ZF69</accession>
<comment type="caution">
    <text evidence="1">The sequence shown here is derived from an EMBL/GenBank/DDBJ whole genome shotgun (WGS) entry which is preliminary data.</text>
</comment>
<evidence type="ECO:0000313" key="2">
    <source>
        <dbReference type="Proteomes" id="UP001055247"/>
    </source>
</evidence>